<organism evidence="1 2">
    <name type="scientific">Xanthoceras sorbifolium</name>
    <dbReference type="NCBI Taxonomy" id="99658"/>
    <lineage>
        <taxon>Eukaryota</taxon>
        <taxon>Viridiplantae</taxon>
        <taxon>Streptophyta</taxon>
        <taxon>Embryophyta</taxon>
        <taxon>Tracheophyta</taxon>
        <taxon>Spermatophyta</taxon>
        <taxon>Magnoliopsida</taxon>
        <taxon>eudicotyledons</taxon>
        <taxon>Gunneridae</taxon>
        <taxon>Pentapetalae</taxon>
        <taxon>rosids</taxon>
        <taxon>malvids</taxon>
        <taxon>Sapindales</taxon>
        <taxon>Sapindaceae</taxon>
        <taxon>Xanthoceroideae</taxon>
        <taxon>Xanthoceras</taxon>
    </lineage>
</organism>
<evidence type="ECO:0000313" key="1">
    <source>
        <dbReference type="EMBL" id="KAH7557826.1"/>
    </source>
</evidence>
<proteinExistence type="predicted"/>
<dbReference type="EMBL" id="JAFEMO010000011">
    <property type="protein sequence ID" value="KAH7557826.1"/>
    <property type="molecule type" value="Genomic_DNA"/>
</dbReference>
<reference evidence="1 2" key="1">
    <citation type="submission" date="2021-02" db="EMBL/GenBank/DDBJ databases">
        <title>Plant Genome Project.</title>
        <authorList>
            <person name="Zhang R.-G."/>
        </authorList>
    </citation>
    <scope>NUCLEOTIDE SEQUENCE [LARGE SCALE GENOMIC DNA]</scope>
    <source>
        <tissue evidence="1">Leaves</tissue>
    </source>
</reference>
<dbReference type="InterPro" id="IPR006501">
    <property type="entry name" value="Pectinesterase_inhib_dom"/>
</dbReference>
<name>A0ABQ8HGU2_9ROSI</name>
<comment type="caution">
    <text evidence="1">The sequence shown here is derived from an EMBL/GenBank/DDBJ whole genome shotgun (WGS) entry which is preliminary data.</text>
</comment>
<evidence type="ECO:0008006" key="3">
    <source>
        <dbReference type="Google" id="ProtNLM"/>
    </source>
</evidence>
<dbReference type="InterPro" id="IPR035513">
    <property type="entry name" value="Invertase/methylesterase_inhib"/>
</dbReference>
<dbReference type="SUPFAM" id="SSF101148">
    <property type="entry name" value="Plant invertase/pectin methylesterase inhibitor"/>
    <property type="match status" value="1"/>
</dbReference>
<gene>
    <name evidence="1" type="ORF">JRO89_XS11G0225900</name>
</gene>
<evidence type="ECO:0000313" key="2">
    <source>
        <dbReference type="Proteomes" id="UP000827721"/>
    </source>
</evidence>
<keyword evidence="2" id="KW-1185">Reference proteome</keyword>
<protein>
    <recommendedName>
        <fullName evidence="3">Pectinesterase inhibitor domain-containing protein</fullName>
    </recommendedName>
</protein>
<accession>A0ABQ8HGU2</accession>
<dbReference type="NCBIfam" id="TIGR01614">
    <property type="entry name" value="PME_inhib"/>
    <property type="match status" value="1"/>
</dbReference>
<dbReference type="Proteomes" id="UP000827721">
    <property type="component" value="Unassembled WGS sequence"/>
</dbReference>
<dbReference type="Gene3D" id="1.20.140.40">
    <property type="entry name" value="Invertase/pectin methylesterase inhibitor family protein"/>
    <property type="match status" value="1"/>
</dbReference>
<sequence length="133" mass="15048">MECLESNPKSEKADTLGIAMIIVNCLSNNSQTTVSNFTSIVKNITNKNIKMFITMNCIEPYHDLIENISAVDNHLKKREYDQACDGLSTANDIAYACSDGIDRYRELIPGWVFYGMRVFDQLSVAAMRIIDHF</sequence>